<dbReference type="EMBL" id="JBEZVE010000059">
    <property type="protein sequence ID" value="MEU3787919.1"/>
    <property type="molecule type" value="Genomic_DNA"/>
</dbReference>
<gene>
    <name evidence="1" type="ORF">AB0E89_46725</name>
</gene>
<evidence type="ECO:0000313" key="2">
    <source>
        <dbReference type="Proteomes" id="UP001550739"/>
    </source>
</evidence>
<keyword evidence="2" id="KW-1185">Reference proteome</keyword>
<name>A0ABV2ZZC9_9ACTN</name>
<evidence type="ECO:0000313" key="1">
    <source>
        <dbReference type="EMBL" id="MEU3787919.1"/>
    </source>
</evidence>
<dbReference type="RefSeq" id="WP_334573514.1">
    <property type="nucleotide sequence ID" value="NZ_JBEZVE010000059.1"/>
</dbReference>
<sequence>MRCKDVVTALGGDPEVPREVEKVRHHLKREKQAGRVREREAGLFTLARGVAVVDG</sequence>
<protein>
    <submittedName>
        <fullName evidence="1">Uncharacterized protein</fullName>
    </submittedName>
</protein>
<comment type="caution">
    <text evidence="1">The sequence shown here is derived from an EMBL/GenBank/DDBJ whole genome shotgun (WGS) entry which is preliminary data.</text>
</comment>
<proteinExistence type="predicted"/>
<organism evidence="1 2">
    <name type="scientific">Streptomyces sp. 900129855</name>
    <dbReference type="NCBI Taxonomy" id="3155129"/>
    <lineage>
        <taxon>Bacteria</taxon>
        <taxon>Bacillati</taxon>
        <taxon>Actinomycetota</taxon>
        <taxon>Actinomycetes</taxon>
        <taxon>Kitasatosporales</taxon>
        <taxon>Streptomycetaceae</taxon>
        <taxon>Streptomyces</taxon>
    </lineage>
</organism>
<dbReference type="Proteomes" id="UP001550739">
    <property type="component" value="Unassembled WGS sequence"/>
</dbReference>
<reference evidence="1 2" key="1">
    <citation type="submission" date="2024-06" db="EMBL/GenBank/DDBJ databases">
        <title>The Natural Products Discovery Center: Release of the First 8490 Sequenced Strains for Exploring Actinobacteria Biosynthetic Diversity.</title>
        <authorList>
            <person name="Kalkreuter E."/>
            <person name="Kautsar S.A."/>
            <person name="Yang D."/>
            <person name="Bader C.D."/>
            <person name="Teijaro C.N."/>
            <person name="Fluegel L."/>
            <person name="Davis C.M."/>
            <person name="Simpson J.R."/>
            <person name="Lauterbach L."/>
            <person name="Steele A.D."/>
            <person name="Gui C."/>
            <person name="Meng S."/>
            <person name="Li G."/>
            <person name="Viehrig K."/>
            <person name="Ye F."/>
            <person name="Su P."/>
            <person name="Kiefer A.F."/>
            <person name="Nichols A."/>
            <person name="Cepeda A.J."/>
            <person name="Yan W."/>
            <person name="Fan B."/>
            <person name="Jiang Y."/>
            <person name="Adhikari A."/>
            <person name="Zheng C.-J."/>
            <person name="Schuster L."/>
            <person name="Cowan T.M."/>
            <person name="Smanski M.J."/>
            <person name="Chevrette M.G."/>
            <person name="De Carvalho L.P.S."/>
            <person name="Shen B."/>
        </authorList>
    </citation>
    <scope>NUCLEOTIDE SEQUENCE [LARGE SCALE GENOMIC DNA]</scope>
    <source>
        <strain evidence="1 2">NPDC033843</strain>
    </source>
</reference>
<accession>A0ABV2ZZC9</accession>